<dbReference type="Proteomes" id="UP000230233">
    <property type="component" value="Chromosome II"/>
</dbReference>
<evidence type="ECO:0000313" key="3">
    <source>
        <dbReference type="Proteomes" id="UP000230233"/>
    </source>
</evidence>
<feature type="compositionally biased region" description="Polar residues" evidence="1">
    <location>
        <begin position="90"/>
        <end position="100"/>
    </location>
</feature>
<evidence type="ECO:0000256" key="1">
    <source>
        <dbReference type="SAM" id="MobiDB-lite"/>
    </source>
</evidence>
<organism evidence="2 3">
    <name type="scientific">Caenorhabditis nigoni</name>
    <dbReference type="NCBI Taxonomy" id="1611254"/>
    <lineage>
        <taxon>Eukaryota</taxon>
        <taxon>Metazoa</taxon>
        <taxon>Ecdysozoa</taxon>
        <taxon>Nematoda</taxon>
        <taxon>Chromadorea</taxon>
        <taxon>Rhabditida</taxon>
        <taxon>Rhabditina</taxon>
        <taxon>Rhabditomorpha</taxon>
        <taxon>Rhabditoidea</taxon>
        <taxon>Rhabditidae</taxon>
        <taxon>Peloderinae</taxon>
        <taxon>Caenorhabditis</taxon>
    </lineage>
</organism>
<sequence>MSYTPPVKKAKMSEKNPMHKEEEESNVPKNGDDVREFGEQEDRPPGIVKASFDPLQFTGLYVNIKNCLFFKIHPNFQGTDEDLERILRQTAPSQTTSPDSESSKLLIRRAPSRAETTSSESSSSSSYSEASSPPPELQEEKPVKEAKELQRLDKAPELEKHLPLGEKPVDNGKGLQCFEKALELEKNRQLEKFENVGGEWERSDSFEAIDGDGEEYLVDTKGDASEGSIYVPTPKESPAEASYCLFNGEYMSKAEKMVLEQAMKESLKEQRDKEAEKVPVKDRLRFLLQQPSSSSTRQISVAKKTTPPPMLFQEQFENVPMEWYKGEIEPRPTELWIPDSDVPSTSGFTEADAQRATERVMREFYNECRWAIRRKQREMSE</sequence>
<dbReference type="EMBL" id="PDUG01000002">
    <property type="protein sequence ID" value="PIC48597.1"/>
    <property type="molecule type" value="Genomic_DNA"/>
</dbReference>
<dbReference type="AlphaFoldDB" id="A0A2G5VA52"/>
<comment type="caution">
    <text evidence="2">The sequence shown here is derived from an EMBL/GenBank/DDBJ whole genome shotgun (WGS) entry which is preliminary data.</text>
</comment>
<dbReference type="OrthoDB" id="10422604at2759"/>
<feature type="compositionally biased region" description="Low complexity" evidence="1">
    <location>
        <begin position="113"/>
        <end position="131"/>
    </location>
</feature>
<reference evidence="3" key="1">
    <citation type="submission" date="2017-10" db="EMBL/GenBank/DDBJ databases">
        <title>Rapid genome shrinkage in a self-fertile nematode reveals novel sperm competition proteins.</title>
        <authorList>
            <person name="Yin D."/>
            <person name="Schwarz E.M."/>
            <person name="Thomas C.G."/>
            <person name="Felde R.L."/>
            <person name="Korf I.F."/>
            <person name="Cutter A.D."/>
            <person name="Schartner C.M."/>
            <person name="Ralston E.J."/>
            <person name="Meyer B.J."/>
            <person name="Haag E.S."/>
        </authorList>
    </citation>
    <scope>NUCLEOTIDE SEQUENCE [LARGE SCALE GENOMIC DNA]</scope>
    <source>
        <strain evidence="3">JU1422</strain>
    </source>
</reference>
<gene>
    <name evidence="2" type="primary">Cnig_chr_II.g7507</name>
    <name evidence="2" type="ORF">B9Z55_007507</name>
</gene>
<feature type="compositionally biased region" description="Basic and acidic residues" evidence="1">
    <location>
        <begin position="11"/>
        <end position="22"/>
    </location>
</feature>
<protein>
    <submittedName>
        <fullName evidence="2">Uncharacterized protein</fullName>
    </submittedName>
</protein>
<feature type="region of interest" description="Disordered" evidence="1">
    <location>
        <begin position="90"/>
        <end position="172"/>
    </location>
</feature>
<accession>A0A2G5VA52</accession>
<feature type="compositionally biased region" description="Basic and acidic residues" evidence="1">
    <location>
        <begin position="138"/>
        <end position="170"/>
    </location>
</feature>
<feature type="compositionally biased region" description="Basic and acidic residues" evidence="1">
    <location>
        <begin position="30"/>
        <end position="44"/>
    </location>
</feature>
<proteinExistence type="predicted"/>
<feature type="region of interest" description="Disordered" evidence="1">
    <location>
        <begin position="1"/>
        <end position="47"/>
    </location>
</feature>
<name>A0A2G5VA52_9PELO</name>
<keyword evidence="3" id="KW-1185">Reference proteome</keyword>
<evidence type="ECO:0000313" key="2">
    <source>
        <dbReference type="EMBL" id="PIC48597.1"/>
    </source>
</evidence>